<dbReference type="Proteomes" id="UP000316008">
    <property type="component" value="Unassembled WGS sequence"/>
</dbReference>
<name>A0A556MRX9_9FLAO</name>
<evidence type="ECO:0000313" key="3">
    <source>
        <dbReference type="Proteomes" id="UP000316008"/>
    </source>
</evidence>
<dbReference type="OrthoDB" id="9808753at2"/>
<dbReference type="AlphaFoldDB" id="A0A556MRX9"/>
<reference evidence="2 3" key="1">
    <citation type="submission" date="2019-07" db="EMBL/GenBank/DDBJ databases">
        <authorList>
            <person name="Huq M.A."/>
        </authorList>
    </citation>
    <scope>NUCLEOTIDE SEQUENCE [LARGE SCALE GENOMIC DNA]</scope>
    <source>
        <strain evidence="2 3">MAH-3</strain>
    </source>
</reference>
<accession>A0A556MRX9</accession>
<evidence type="ECO:0000313" key="2">
    <source>
        <dbReference type="EMBL" id="TSJ42529.1"/>
    </source>
</evidence>
<keyword evidence="1" id="KW-0175">Coiled coil</keyword>
<keyword evidence="3" id="KW-1185">Reference proteome</keyword>
<sequence length="314" mass="34620">MSSSARVGADLKVEGNLYLPNIPTLSNLTNESILVKDATGLTQAFSVQAMAGTIYSLSCDLVGVNPFWNNGPGKIYTECPGVRVGVGTANPEFTFDCRGNAKTSGHLWAHQSLSVGADLNPFSKFNVVNTNQTASIQVSAVGNTKPYQRLMLFEYDNPDTKIIEVMNTATSRSPFTLYADGQLEIDNGTAKIFHLGTNGMLSINNGTTETFRVEANGLTRARKIKVDADVWADYVFEPGYKLMPLSDVESFLKEHKHLPSIPSEKVMLEEGIDLAEMNVKMMEKIEELTLYLIEQNKELEKVKAELETIKQQKP</sequence>
<proteinExistence type="predicted"/>
<feature type="coiled-coil region" evidence="1">
    <location>
        <begin position="285"/>
        <end position="312"/>
    </location>
</feature>
<organism evidence="2 3">
    <name type="scientific">Fluviicola chungangensis</name>
    <dbReference type="NCBI Taxonomy" id="2597671"/>
    <lineage>
        <taxon>Bacteria</taxon>
        <taxon>Pseudomonadati</taxon>
        <taxon>Bacteroidota</taxon>
        <taxon>Flavobacteriia</taxon>
        <taxon>Flavobacteriales</taxon>
        <taxon>Crocinitomicaceae</taxon>
        <taxon>Fluviicola</taxon>
    </lineage>
</organism>
<gene>
    <name evidence="2" type="ORF">FO442_12240</name>
</gene>
<evidence type="ECO:0000256" key="1">
    <source>
        <dbReference type="SAM" id="Coils"/>
    </source>
</evidence>
<comment type="caution">
    <text evidence="2">The sequence shown here is derived from an EMBL/GenBank/DDBJ whole genome shotgun (WGS) entry which is preliminary data.</text>
</comment>
<protein>
    <submittedName>
        <fullName evidence="2">Uncharacterized protein</fullName>
    </submittedName>
</protein>
<dbReference type="RefSeq" id="WP_144333482.1">
    <property type="nucleotide sequence ID" value="NZ_VLPL01000005.1"/>
</dbReference>
<dbReference type="EMBL" id="VLPL01000005">
    <property type="protein sequence ID" value="TSJ42529.1"/>
    <property type="molecule type" value="Genomic_DNA"/>
</dbReference>